<sequence length="515" mass="55348">MPKTIPYAAFLAAAVLWILALLGPATATNNETYPLTSLTDTSILYLPTEQKAYIFGGVVSYPERDVWILDFTKHIDLSNYAPAVKRAPFRLPIPMRKPILHAVQRGNRKYEVGILSGLDGFDGKSLNVYAWRIPDLFNASDSSMVDGVQKVASAPLPANVIAMQSPAYSHVVMPLAVGNDSATMAAPATFLLGTPDKKTIDAHLVRWDGINVTNVPASNDTSGPTPYYPRSSGTLLRIDGSTLALVGGFKGNLTGDDTKISQIYLFSQDKNAWSVYPHAYETSGGKTVLYESPDHKRYLLTLGWYDDFQYVEISSNSKPQRAVISNPKEGPSSNTSPLVGALPFVVNNYIVLLAGNQAGPYNGLVMLEIQPQKDGSLAFAWASVFKSPTDSSMPPTPAKSYSAIYSQQEKDNPYNGSTSGLGGDDMETYKVLRVLRWIALPVSLIAGFYAAQHYRKKRAEKLAAAAVGAELGNAPAATANAANPAVAGAPGATTTVPVVSEKEHAGRTRDLEKGI</sequence>
<organism evidence="3 4">
    <name type="scientific">Allomyces macrogynus (strain ATCC 38327)</name>
    <name type="common">Allomyces javanicus var. macrogynus</name>
    <dbReference type="NCBI Taxonomy" id="578462"/>
    <lineage>
        <taxon>Eukaryota</taxon>
        <taxon>Fungi</taxon>
        <taxon>Fungi incertae sedis</taxon>
        <taxon>Blastocladiomycota</taxon>
        <taxon>Blastocladiomycetes</taxon>
        <taxon>Blastocladiales</taxon>
        <taxon>Blastocladiaceae</taxon>
        <taxon>Allomyces</taxon>
    </lineage>
</organism>
<feature type="compositionally biased region" description="Basic and acidic residues" evidence="1">
    <location>
        <begin position="500"/>
        <end position="515"/>
    </location>
</feature>
<evidence type="ECO:0000313" key="3">
    <source>
        <dbReference type="EMBL" id="KNE67799.1"/>
    </source>
</evidence>
<evidence type="ECO:0000313" key="4">
    <source>
        <dbReference type="Proteomes" id="UP000054350"/>
    </source>
</evidence>
<feature type="compositionally biased region" description="Low complexity" evidence="1">
    <location>
        <begin position="488"/>
        <end position="499"/>
    </location>
</feature>
<dbReference type="OrthoDB" id="5630257at2759"/>
<keyword evidence="2" id="KW-0732">Signal</keyword>
<name>A0A0L0SZM4_ALLM3</name>
<dbReference type="InterPro" id="IPR011043">
    <property type="entry name" value="Gal_Oxase/kelch_b-propeller"/>
</dbReference>
<feature type="signal peptide" evidence="2">
    <location>
        <begin position="1"/>
        <end position="27"/>
    </location>
</feature>
<dbReference type="AlphaFoldDB" id="A0A0L0SZM4"/>
<feature type="region of interest" description="Disordered" evidence="1">
    <location>
        <begin position="488"/>
        <end position="515"/>
    </location>
</feature>
<accession>A0A0L0SZM4</accession>
<evidence type="ECO:0000256" key="2">
    <source>
        <dbReference type="SAM" id="SignalP"/>
    </source>
</evidence>
<protein>
    <submittedName>
        <fullName evidence="3">Uncharacterized protein</fullName>
    </submittedName>
</protein>
<dbReference type="VEuPathDB" id="FungiDB:AMAG_12521"/>
<keyword evidence="4" id="KW-1185">Reference proteome</keyword>
<feature type="chain" id="PRO_5005548323" evidence="2">
    <location>
        <begin position="28"/>
        <end position="515"/>
    </location>
</feature>
<gene>
    <name evidence="3" type="ORF">AMAG_12521</name>
</gene>
<dbReference type="SUPFAM" id="SSF50965">
    <property type="entry name" value="Galactose oxidase, central domain"/>
    <property type="match status" value="1"/>
</dbReference>
<dbReference type="Proteomes" id="UP000054350">
    <property type="component" value="Unassembled WGS sequence"/>
</dbReference>
<dbReference type="EMBL" id="GG745354">
    <property type="protein sequence ID" value="KNE67799.1"/>
    <property type="molecule type" value="Genomic_DNA"/>
</dbReference>
<evidence type="ECO:0000256" key="1">
    <source>
        <dbReference type="SAM" id="MobiDB-lite"/>
    </source>
</evidence>
<proteinExistence type="predicted"/>
<reference evidence="3 4" key="1">
    <citation type="submission" date="2009-11" db="EMBL/GenBank/DDBJ databases">
        <title>Annotation of Allomyces macrogynus ATCC 38327.</title>
        <authorList>
            <consortium name="The Broad Institute Genome Sequencing Platform"/>
            <person name="Russ C."/>
            <person name="Cuomo C."/>
            <person name="Burger G."/>
            <person name="Gray M.W."/>
            <person name="Holland P.W.H."/>
            <person name="King N."/>
            <person name="Lang F.B.F."/>
            <person name="Roger A.J."/>
            <person name="Ruiz-Trillo I."/>
            <person name="Young S.K."/>
            <person name="Zeng Q."/>
            <person name="Gargeya S."/>
            <person name="Fitzgerald M."/>
            <person name="Haas B."/>
            <person name="Abouelleil A."/>
            <person name="Alvarado L."/>
            <person name="Arachchi H.M."/>
            <person name="Berlin A."/>
            <person name="Chapman S.B."/>
            <person name="Gearin G."/>
            <person name="Goldberg J."/>
            <person name="Griggs A."/>
            <person name="Gujja S."/>
            <person name="Hansen M."/>
            <person name="Heiman D."/>
            <person name="Howarth C."/>
            <person name="Larimer J."/>
            <person name="Lui A."/>
            <person name="MacDonald P.J.P."/>
            <person name="McCowen C."/>
            <person name="Montmayeur A."/>
            <person name="Murphy C."/>
            <person name="Neiman D."/>
            <person name="Pearson M."/>
            <person name="Priest M."/>
            <person name="Roberts A."/>
            <person name="Saif S."/>
            <person name="Shea T."/>
            <person name="Sisk P."/>
            <person name="Stolte C."/>
            <person name="Sykes S."/>
            <person name="Wortman J."/>
            <person name="Nusbaum C."/>
            <person name="Birren B."/>
        </authorList>
    </citation>
    <scope>NUCLEOTIDE SEQUENCE [LARGE SCALE GENOMIC DNA]</scope>
    <source>
        <strain evidence="3 4">ATCC 38327</strain>
    </source>
</reference>
<reference evidence="4" key="2">
    <citation type="submission" date="2009-11" db="EMBL/GenBank/DDBJ databases">
        <title>The Genome Sequence of Allomyces macrogynus strain ATCC 38327.</title>
        <authorList>
            <consortium name="The Broad Institute Genome Sequencing Platform"/>
            <person name="Russ C."/>
            <person name="Cuomo C."/>
            <person name="Shea T."/>
            <person name="Young S.K."/>
            <person name="Zeng Q."/>
            <person name="Koehrsen M."/>
            <person name="Haas B."/>
            <person name="Borodovsky M."/>
            <person name="Guigo R."/>
            <person name="Alvarado L."/>
            <person name="Berlin A."/>
            <person name="Borenstein D."/>
            <person name="Chen Z."/>
            <person name="Engels R."/>
            <person name="Freedman E."/>
            <person name="Gellesch M."/>
            <person name="Goldberg J."/>
            <person name="Griggs A."/>
            <person name="Gujja S."/>
            <person name="Heiman D."/>
            <person name="Hepburn T."/>
            <person name="Howarth C."/>
            <person name="Jen D."/>
            <person name="Larson L."/>
            <person name="Lewis B."/>
            <person name="Mehta T."/>
            <person name="Park D."/>
            <person name="Pearson M."/>
            <person name="Roberts A."/>
            <person name="Saif S."/>
            <person name="Shenoy N."/>
            <person name="Sisk P."/>
            <person name="Stolte C."/>
            <person name="Sykes S."/>
            <person name="Walk T."/>
            <person name="White J."/>
            <person name="Yandava C."/>
            <person name="Burger G."/>
            <person name="Gray M.W."/>
            <person name="Holland P.W.H."/>
            <person name="King N."/>
            <person name="Lang F.B.F."/>
            <person name="Roger A.J."/>
            <person name="Ruiz-Trillo I."/>
            <person name="Lander E."/>
            <person name="Nusbaum C."/>
        </authorList>
    </citation>
    <scope>NUCLEOTIDE SEQUENCE [LARGE SCALE GENOMIC DNA]</scope>
    <source>
        <strain evidence="4">ATCC 38327</strain>
    </source>
</reference>